<feature type="domain" description="HTH lysR-type" evidence="5">
    <location>
        <begin position="1"/>
        <end position="58"/>
    </location>
</feature>
<reference evidence="7" key="1">
    <citation type="submission" date="2018-01" db="EMBL/GenBank/DDBJ databases">
        <title>Rubneribacter badeniensis gen. nov., sp. nov., and Colonibacter rubneri, gen. nov., sp. nov., WGS of new members of the Eggerthellaceae.</title>
        <authorList>
            <person name="Danylec N."/>
            <person name="Stoll D.A."/>
            <person name="Doetsch A."/>
            <person name="Kulling S.E."/>
            <person name="Huch M."/>
        </authorList>
    </citation>
    <scope>NUCLEOTIDE SEQUENCE [LARGE SCALE GENOMIC DNA]</scope>
    <source>
        <strain evidence="7">ResAG-96</strain>
    </source>
</reference>
<evidence type="ECO:0000259" key="5">
    <source>
        <dbReference type="PROSITE" id="PS50931"/>
    </source>
</evidence>
<dbReference type="Pfam" id="PF00126">
    <property type="entry name" value="HTH_1"/>
    <property type="match status" value="1"/>
</dbReference>
<dbReference type="SUPFAM" id="SSF46785">
    <property type="entry name" value="Winged helix' DNA-binding domain"/>
    <property type="match status" value="1"/>
</dbReference>
<evidence type="ECO:0000256" key="1">
    <source>
        <dbReference type="ARBA" id="ARBA00009437"/>
    </source>
</evidence>
<dbReference type="Gene3D" id="1.10.10.10">
    <property type="entry name" value="Winged helix-like DNA-binding domain superfamily/Winged helix DNA-binding domain"/>
    <property type="match status" value="1"/>
</dbReference>
<evidence type="ECO:0000256" key="2">
    <source>
        <dbReference type="ARBA" id="ARBA00023015"/>
    </source>
</evidence>
<dbReference type="InterPro" id="IPR000847">
    <property type="entry name" value="LysR_HTH_N"/>
</dbReference>
<evidence type="ECO:0000313" key="7">
    <source>
        <dbReference type="Proteomes" id="UP000236197"/>
    </source>
</evidence>
<proteinExistence type="inferred from homology"/>
<dbReference type="PROSITE" id="PS50931">
    <property type="entry name" value="HTH_LYSR"/>
    <property type="match status" value="1"/>
</dbReference>
<dbReference type="SUPFAM" id="SSF53850">
    <property type="entry name" value="Periplasmic binding protein-like II"/>
    <property type="match status" value="1"/>
</dbReference>
<keyword evidence="7" id="KW-1185">Reference proteome</keyword>
<dbReference type="PRINTS" id="PR00039">
    <property type="entry name" value="HTHLYSR"/>
</dbReference>
<dbReference type="PANTHER" id="PTHR30346">
    <property type="entry name" value="TRANSCRIPTIONAL DUAL REGULATOR HCAR-RELATED"/>
    <property type="match status" value="1"/>
</dbReference>
<dbReference type="GO" id="GO:0003700">
    <property type="term" value="F:DNA-binding transcription factor activity"/>
    <property type="evidence" value="ECO:0007669"/>
    <property type="project" value="InterPro"/>
</dbReference>
<dbReference type="Gene3D" id="3.40.190.290">
    <property type="match status" value="1"/>
</dbReference>
<dbReference type="GO" id="GO:0003677">
    <property type="term" value="F:DNA binding"/>
    <property type="evidence" value="ECO:0007669"/>
    <property type="project" value="UniProtKB-KW"/>
</dbReference>
<dbReference type="RefSeq" id="WP_103265399.1">
    <property type="nucleotide sequence ID" value="NZ_CABMLE010000010.1"/>
</dbReference>
<accession>A0A2K2UAH9</accession>
<keyword evidence="3" id="KW-0238">DNA-binding</keyword>
<keyword evidence="4" id="KW-0804">Transcription</keyword>
<keyword evidence="2" id="KW-0805">Transcription regulation</keyword>
<gene>
    <name evidence="6" type="ORF">C2L71_08790</name>
</gene>
<dbReference type="GO" id="GO:0032993">
    <property type="term" value="C:protein-DNA complex"/>
    <property type="evidence" value="ECO:0007669"/>
    <property type="project" value="TreeGrafter"/>
</dbReference>
<comment type="similarity">
    <text evidence="1">Belongs to the LysR transcriptional regulatory family.</text>
</comment>
<evidence type="ECO:0000256" key="4">
    <source>
        <dbReference type="ARBA" id="ARBA00023163"/>
    </source>
</evidence>
<dbReference type="InterPro" id="IPR005119">
    <property type="entry name" value="LysR_subst-bd"/>
</dbReference>
<dbReference type="PANTHER" id="PTHR30346:SF0">
    <property type="entry name" value="HCA OPERON TRANSCRIPTIONAL ACTIVATOR HCAR"/>
    <property type="match status" value="1"/>
</dbReference>
<dbReference type="Proteomes" id="UP000236197">
    <property type="component" value="Unassembled WGS sequence"/>
</dbReference>
<dbReference type="FunFam" id="1.10.10.10:FF:000001">
    <property type="entry name" value="LysR family transcriptional regulator"/>
    <property type="match status" value="1"/>
</dbReference>
<protein>
    <submittedName>
        <fullName evidence="6">LysR family transcriptional regulator</fullName>
    </submittedName>
</protein>
<name>A0A2K2UAH9_9ACTN</name>
<dbReference type="OrthoDB" id="3181812at2"/>
<dbReference type="EMBL" id="PPEK01000010">
    <property type="protein sequence ID" value="PNV67327.1"/>
    <property type="molecule type" value="Genomic_DNA"/>
</dbReference>
<dbReference type="AlphaFoldDB" id="A0A2K2UAH9"/>
<evidence type="ECO:0000256" key="3">
    <source>
        <dbReference type="ARBA" id="ARBA00023125"/>
    </source>
</evidence>
<dbReference type="InterPro" id="IPR036390">
    <property type="entry name" value="WH_DNA-bd_sf"/>
</dbReference>
<organism evidence="6 7">
    <name type="scientific">Enteroscipio rubneri</name>
    <dbReference type="NCBI Taxonomy" id="2070686"/>
    <lineage>
        <taxon>Bacteria</taxon>
        <taxon>Bacillati</taxon>
        <taxon>Actinomycetota</taxon>
        <taxon>Coriobacteriia</taxon>
        <taxon>Eggerthellales</taxon>
        <taxon>Eggerthellaceae</taxon>
        <taxon>Enteroscipio</taxon>
    </lineage>
</organism>
<sequence length="310" mass="34596">MNLSQLYYFRKLAEVEHYGKASEELFITQPSLSNSIGNLEKELGVRLFERVGRNVRITSYGAEFNEHICLALNEVDKAVNLMKLYSSGLSGQIRIGTVISIQRNFLPRLLNAFREEFGDGIVFDIHQDTTYGCIKGLRDGKFDVAFCGKLRDEQGITYTPMVSQNLVIGVDASHELAKRDVVSLEDLRGYSLVSYRNESYVRAILDGLFHRVGLTVKQGFNDEISAASLVVAEKSVVAIMLNTLDDGFSEGFVSIPIEEVLEPFHIIYLAHKDSVSSSSAADQLIDFAARFTEYPDGIVGLEDTMEDSEH</sequence>
<comment type="caution">
    <text evidence="6">The sequence shown here is derived from an EMBL/GenBank/DDBJ whole genome shotgun (WGS) entry which is preliminary data.</text>
</comment>
<evidence type="ECO:0000313" key="6">
    <source>
        <dbReference type="EMBL" id="PNV67327.1"/>
    </source>
</evidence>
<dbReference type="Pfam" id="PF03466">
    <property type="entry name" value="LysR_substrate"/>
    <property type="match status" value="1"/>
</dbReference>
<dbReference type="InterPro" id="IPR036388">
    <property type="entry name" value="WH-like_DNA-bd_sf"/>
</dbReference>